<dbReference type="EMBL" id="OUUZ01000009">
    <property type="protein sequence ID" value="SPQ22967.1"/>
    <property type="molecule type" value="Genomic_DNA"/>
</dbReference>
<organism evidence="1 2">
    <name type="scientific">Thermothielavioides terrestris</name>
    <dbReference type="NCBI Taxonomy" id="2587410"/>
    <lineage>
        <taxon>Eukaryota</taxon>
        <taxon>Fungi</taxon>
        <taxon>Dikarya</taxon>
        <taxon>Ascomycota</taxon>
        <taxon>Pezizomycotina</taxon>
        <taxon>Sordariomycetes</taxon>
        <taxon>Sordariomycetidae</taxon>
        <taxon>Sordariales</taxon>
        <taxon>Chaetomiaceae</taxon>
        <taxon>Thermothielavioides</taxon>
    </lineage>
</organism>
<name>A0A446BKD9_9PEZI</name>
<dbReference type="InterPro" id="IPR032675">
    <property type="entry name" value="LRR_dom_sf"/>
</dbReference>
<dbReference type="AlphaFoldDB" id="A0A446BKD9"/>
<dbReference type="Gene3D" id="3.80.10.10">
    <property type="entry name" value="Ribonuclease Inhibitor"/>
    <property type="match status" value="1"/>
</dbReference>
<proteinExistence type="predicted"/>
<protein>
    <submittedName>
        <fullName evidence="1">6023a645-13a7-47d0-9df0-8ff5f3367bae</fullName>
    </submittedName>
</protein>
<gene>
    <name evidence="1" type="ORF">TT172_LOCUS5386</name>
</gene>
<dbReference type="Proteomes" id="UP000289323">
    <property type="component" value="Unassembled WGS sequence"/>
</dbReference>
<evidence type="ECO:0000313" key="1">
    <source>
        <dbReference type="EMBL" id="SPQ22967.1"/>
    </source>
</evidence>
<accession>A0A446BKD9</accession>
<evidence type="ECO:0000313" key="2">
    <source>
        <dbReference type="Proteomes" id="UP000289323"/>
    </source>
</evidence>
<reference evidence="1 2" key="1">
    <citation type="submission" date="2018-04" db="EMBL/GenBank/DDBJ databases">
        <authorList>
            <person name="Huttner S."/>
            <person name="Dainat J."/>
        </authorList>
    </citation>
    <scope>NUCLEOTIDE SEQUENCE [LARGE SCALE GENOMIC DNA]</scope>
</reference>
<dbReference type="SUPFAM" id="SSF52047">
    <property type="entry name" value="RNI-like"/>
    <property type="match status" value="1"/>
</dbReference>
<sequence length="490" mass="55028">MNNNGVNPLLPAPVADMSLVPIWVEQAPCWLLQVLPMEIIGKICEEVAGAYNGRRTLALLGRTCRALYSVVMPLLYKNLNDITPHWEWPMTFGPRGHRCQLLLRTLSESPALGRLVRSMDINNDGTGRLCEGLVIPGQYRRLYETLSTVLLGANHITQDARLNPTTALLFVHLAPNLTRLTLTMSHNWCDTSYLLYKPAPHLVQARVTHQALTHLTIRWLGGHFEATGASLHKLNGLLHTVPNLTHLTIERARAGTSVTFRLPRLTVLRLPGAHLCVRGLRNLTRWSPNLVHFEMSHDQGVQWPVRCQPVSPAEVLNCLRPAAASLRWLRVETWVPRPGQQFSVGYQLLQGGVLGAQFTRLKQVAIHWALIGGRLDDEQRLVKLLRGLPELEGIFLFGIEASYEFERQIAALAIAALRDGEWPRLRDLRMQSRADPNPPPQPSSHDLMQHHMQRVQQQMAALITSHVIVATNSWDQATSQFAVPSPEEET</sequence>